<accession>A0AAE0YJ48</accession>
<evidence type="ECO:0000256" key="1">
    <source>
        <dbReference type="SAM" id="MobiDB-lite"/>
    </source>
</evidence>
<protein>
    <submittedName>
        <fullName evidence="2">Uncharacterized protein</fullName>
    </submittedName>
</protein>
<comment type="caution">
    <text evidence="2">The sequence shown here is derived from an EMBL/GenBank/DDBJ whole genome shotgun (WGS) entry which is preliminary data.</text>
</comment>
<evidence type="ECO:0000313" key="3">
    <source>
        <dbReference type="Proteomes" id="UP001283361"/>
    </source>
</evidence>
<name>A0AAE0YJ48_9GAST</name>
<sequence>MSSRGHLEIDEMISPPTEGMSKRRDFAPLCYKVVDIPPKGKPVFARSAKDSYLYFPSKRRVLCATRKTGLPSGDVDHWEISRPQEVVLKNVVLKTLF</sequence>
<evidence type="ECO:0000313" key="2">
    <source>
        <dbReference type="EMBL" id="KAK3747827.1"/>
    </source>
</evidence>
<organism evidence="2 3">
    <name type="scientific">Elysia crispata</name>
    <name type="common">lettuce slug</name>
    <dbReference type="NCBI Taxonomy" id="231223"/>
    <lineage>
        <taxon>Eukaryota</taxon>
        <taxon>Metazoa</taxon>
        <taxon>Spiralia</taxon>
        <taxon>Lophotrochozoa</taxon>
        <taxon>Mollusca</taxon>
        <taxon>Gastropoda</taxon>
        <taxon>Heterobranchia</taxon>
        <taxon>Euthyneura</taxon>
        <taxon>Panpulmonata</taxon>
        <taxon>Sacoglossa</taxon>
        <taxon>Placobranchoidea</taxon>
        <taxon>Plakobranchidae</taxon>
        <taxon>Elysia</taxon>
    </lineage>
</organism>
<dbReference type="Proteomes" id="UP001283361">
    <property type="component" value="Unassembled WGS sequence"/>
</dbReference>
<dbReference type="EMBL" id="JAWDGP010006072">
    <property type="protein sequence ID" value="KAK3747827.1"/>
    <property type="molecule type" value="Genomic_DNA"/>
</dbReference>
<proteinExistence type="predicted"/>
<reference evidence="2" key="1">
    <citation type="journal article" date="2023" name="G3 (Bethesda)">
        <title>A reference genome for the long-term kleptoplast-retaining sea slug Elysia crispata morphotype clarki.</title>
        <authorList>
            <person name="Eastman K.E."/>
            <person name="Pendleton A.L."/>
            <person name="Shaikh M.A."/>
            <person name="Suttiyut T."/>
            <person name="Ogas R."/>
            <person name="Tomko P."/>
            <person name="Gavelis G."/>
            <person name="Widhalm J.R."/>
            <person name="Wisecaver J.H."/>
        </authorList>
    </citation>
    <scope>NUCLEOTIDE SEQUENCE</scope>
    <source>
        <strain evidence="2">ECLA1</strain>
    </source>
</reference>
<gene>
    <name evidence="2" type="ORF">RRG08_057371</name>
</gene>
<feature type="region of interest" description="Disordered" evidence="1">
    <location>
        <begin position="1"/>
        <end position="20"/>
    </location>
</feature>
<dbReference type="AlphaFoldDB" id="A0AAE0YJ48"/>
<keyword evidence="3" id="KW-1185">Reference proteome</keyword>